<dbReference type="InterPro" id="IPR027359">
    <property type="entry name" value="Volt_channel_dom_sf"/>
</dbReference>
<dbReference type="Gene3D" id="1.10.287.70">
    <property type="match status" value="1"/>
</dbReference>
<dbReference type="PANTHER" id="PTHR11537:SF254">
    <property type="entry name" value="POTASSIUM VOLTAGE-GATED CHANNEL PROTEIN SHAB"/>
    <property type="match status" value="1"/>
</dbReference>
<dbReference type="FunFam" id="1.10.287.70:FF:000028">
    <property type="entry name" value="potassium voltage-gated channel subfamily D member 3"/>
    <property type="match status" value="1"/>
</dbReference>
<reference evidence="14 15" key="1">
    <citation type="journal article" date="2011" name="ISME J.">
        <title>Community ecology of hot spring cyanobacterial mats: predominant populations and their functional potential.</title>
        <authorList>
            <person name="Klatt C.G."/>
            <person name="Wood J.M."/>
            <person name="Rusch D.B."/>
            <person name="Bateson M.M."/>
            <person name="Hamamura N."/>
            <person name="Heidelberg J.F."/>
            <person name="Grossman A.R."/>
            <person name="Bhaya D."/>
            <person name="Cohan F.M."/>
            <person name="Kuhl M."/>
            <person name="Bryant D.A."/>
            <person name="Ward D.M."/>
        </authorList>
    </citation>
    <scope>NUCLEOTIDE SEQUENCE [LARGE SCALE GENOMIC DNA]</scope>
    <source>
        <strain evidence="14">OS</strain>
    </source>
</reference>
<keyword evidence="10 12" id="KW-0472">Membrane</keyword>
<evidence type="ECO:0000256" key="4">
    <source>
        <dbReference type="ARBA" id="ARBA00022692"/>
    </source>
</evidence>
<dbReference type="AlphaFoldDB" id="A0A395M3G1"/>
<evidence type="ECO:0000256" key="3">
    <source>
        <dbReference type="ARBA" id="ARBA00022538"/>
    </source>
</evidence>
<feature type="transmembrane region" description="Helical" evidence="12">
    <location>
        <begin position="25"/>
        <end position="43"/>
    </location>
</feature>
<evidence type="ECO:0000259" key="13">
    <source>
        <dbReference type="Pfam" id="PF00520"/>
    </source>
</evidence>
<keyword evidence="4 12" id="KW-0812">Transmembrane</keyword>
<evidence type="ECO:0000256" key="7">
    <source>
        <dbReference type="ARBA" id="ARBA00022958"/>
    </source>
</evidence>
<evidence type="ECO:0000256" key="11">
    <source>
        <dbReference type="ARBA" id="ARBA00023303"/>
    </source>
</evidence>
<dbReference type="EMBL" id="PHFL01000026">
    <property type="protein sequence ID" value="RFM24758.1"/>
    <property type="molecule type" value="Genomic_DNA"/>
</dbReference>
<evidence type="ECO:0000256" key="6">
    <source>
        <dbReference type="ARBA" id="ARBA00022882"/>
    </source>
</evidence>
<evidence type="ECO:0000313" key="14">
    <source>
        <dbReference type="EMBL" id="RFM24758.1"/>
    </source>
</evidence>
<keyword evidence="8 12" id="KW-1133">Transmembrane helix</keyword>
<keyword evidence="7" id="KW-0630">Potassium</keyword>
<dbReference type="GO" id="GO:0005249">
    <property type="term" value="F:voltage-gated potassium channel activity"/>
    <property type="evidence" value="ECO:0007669"/>
    <property type="project" value="InterPro"/>
</dbReference>
<keyword evidence="6" id="KW-0851">Voltage-gated channel</keyword>
<organism evidence="14 15">
    <name type="scientific">Candidatus Thermochlorobacter aerophilus</name>
    <dbReference type="NCBI Taxonomy" id="1868324"/>
    <lineage>
        <taxon>Bacteria</taxon>
        <taxon>Pseudomonadati</taxon>
        <taxon>Chlorobiota</taxon>
        <taxon>Chlorobiia</taxon>
        <taxon>Chlorobiales</taxon>
        <taxon>Candidatus Thermochlorobacteriaceae</taxon>
        <taxon>Candidatus Thermochlorobacter</taxon>
    </lineage>
</organism>
<comment type="caution">
    <text evidence="14">The sequence shown here is derived from an EMBL/GenBank/DDBJ whole genome shotgun (WGS) entry which is preliminary data.</text>
</comment>
<evidence type="ECO:0000256" key="8">
    <source>
        <dbReference type="ARBA" id="ARBA00022989"/>
    </source>
</evidence>
<comment type="subcellular location">
    <subcellularLocation>
        <location evidence="1">Membrane</location>
        <topology evidence="1">Multi-pass membrane protein</topology>
    </subcellularLocation>
</comment>
<accession>A0A395M3G1</accession>
<evidence type="ECO:0000256" key="10">
    <source>
        <dbReference type="ARBA" id="ARBA00023136"/>
    </source>
</evidence>
<dbReference type="Gene3D" id="1.20.120.350">
    <property type="entry name" value="Voltage-gated potassium channels. Chain C"/>
    <property type="match status" value="1"/>
</dbReference>
<dbReference type="GO" id="GO:0008076">
    <property type="term" value="C:voltage-gated potassium channel complex"/>
    <property type="evidence" value="ECO:0007669"/>
    <property type="project" value="InterPro"/>
</dbReference>
<name>A0A395M3G1_9BACT</name>
<feature type="transmembrane region" description="Helical" evidence="12">
    <location>
        <begin position="156"/>
        <end position="176"/>
    </location>
</feature>
<evidence type="ECO:0000313" key="15">
    <source>
        <dbReference type="Proteomes" id="UP000266389"/>
    </source>
</evidence>
<dbReference type="GO" id="GO:0001508">
    <property type="term" value="P:action potential"/>
    <property type="evidence" value="ECO:0007669"/>
    <property type="project" value="TreeGrafter"/>
</dbReference>
<evidence type="ECO:0000256" key="5">
    <source>
        <dbReference type="ARBA" id="ARBA00022826"/>
    </source>
</evidence>
<evidence type="ECO:0000256" key="12">
    <source>
        <dbReference type="SAM" id="Phobius"/>
    </source>
</evidence>
<evidence type="ECO:0000256" key="2">
    <source>
        <dbReference type="ARBA" id="ARBA00022448"/>
    </source>
</evidence>
<feature type="transmembrane region" description="Helical" evidence="12">
    <location>
        <begin position="90"/>
        <end position="113"/>
    </location>
</feature>
<evidence type="ECO:0000256" key="1">
    <source>
        <dbReference type="ARBA" id="ARBA00004141"/>
    </source>
</evidence>
<dbReference type="Proteomes" id="UP000266389">
    <property type="component" value="Unassembled WGS sequence"/>
</dbReference>
<protein>
    <submittedName>
        <fullName evidence="14">Ion transporter</fullName>
    </submittedName>
</protein>
<keyword evidence="5" id="KW-0631">Potassium channel</keyword>
<dbReference type="Pfam" id="PF00520">
    <property type="entry name" value="Ion_trans"/>
    <property type="match status" value="1"/>
</dbReference>
<keyword evidence="11" id="KW-0407">Ion channel</keyword>
<keyword evidence="2" id="KW-0813">Transport</keyword>
<feature type="transmembrane region" description="Helical" evidence="12">
    <location>
        <begin position="217"/>
        <end position="241"/>
    </location>
</feature>
<dbReference type="InterPro" id="IPR005821">
    <property type="entry name" value="Ion_trans_dom"/>
</dbReference>
<dbReference type="PRINTS" id="PR00169">
    <property type="entry name" value="KCHANNEL"/>
</dbReference>
<dbReference type="PANTHER" id="PTHR11537">
    <property type="entry name" value="VOLTAGE-GATED POTASSIUM CHANNEL"/>
    <property type="match status" value="1"/>
</dbReference>
<sequence>MLIQRVWQILDVAPENDRVSQAESIFMFCLILLNAASIILETVQSIKERYMLWFETLETISVVLFTLEYLGRLWSCVVVPEYASPLVGRLRFALTPGSLIDLISILPFYLSLANLDLRILWMLRFLRLFRLLKLKRYSVAISLLGGTIRSRRAELLATGLLMSLVLIIASTLMFFAEHEAQPDKFPDIPTAMWWAVITLTTIGYGDVFPITAIGKVIASLIAILGIGFVALPTGIISVGFVEELRNFKESLKQKSSSSSPESFKCVCPHCGKEIEISVHSRAEESH</sequence>
<proteinExistence type="predicted"/>
<feature type="domain" description="Ion transport" evidence="13">
    <location>
        <begin position="24"/>
        <end position="242"/>
    </location>
</feature>
<dbReference type="SUPFAM" id="SSF81324">
    <property type="entry name" value="Voltage-gated potassium channels"/>
    <property type="match status" value="1"/>
</dbReference>
<keyword evidence="3" id="KW-0633">Potassium transport</keyword>
<feature type="transmembrane region" description="Helical" evidence="12">
    <location>
        <begin position="188"/>
        <end position="205"/>
    </location>
</feature>
<dbReference type="InterPro" id="IPR028325">
    <property type="entry name" value="VG_K_chnl"/>
</dbReference>
<evidence type="ECO:0000256" key="9">
    <source>
        <dbReference type="ARBA" id="ARBA00023065"/>
    </source>
</evidence>
<gene>
    <name evidence="14" type="ORF">D0433_03865</name>
</gene>
<keyword evidence="9" id="KW-0406">Ion transport</keyword>